<sequence length="433" mass="45982">MTQSAAAPPPPAAQQAPAPADAQKSQRFWPAPTGKPVRAGIQDTPSLLNRLQIIGMAAVLLFGLASGLVQFLSYQSDGRAADDTEQLVRVQDIQSSLLSADALATNVFLVGGGGDPDREAAFRAAIEDVLKQIAAAADAQPADKNALEALVVEINDYTTSVAAAQVYNRQQFPVGAEYLSGASASLRLDALPILNNLVDANTDRAQDSLAGQHPFYLLLIGLLALGVLVWMSMVLARRFRRYVNVGVAVAAAIVLVTTLVASIAAWRGDNQNDDLHDHELQAAVDQAAARTAGNDAKALESLRLIKRGSGSTVEPQWEADAKVVEDNATGSALDSWNAYADGHRQIVAYDDKDLWFKARGIAIDRADNKPTAFFDAFDATTQKLAEKNGKTTSDELRAGRTVALLGSLLTLLLGLVSSVAVARGISARRKEYA</sequence>
<evidence type="ECO:0000313" key="4">
    <source>
        <dbReference type="Proteomes" id="UP000325003"/>
    </source>
</evidence>
<organism evidence="3 4">
    <name type="scientific">Nocardioides humilatus</name>
    <dbReference type="NCBI Taxonomy" id="2607660"/>
    <lineage>
        <taxon>Bacteria</taxon>
        <taxon>Bacillati</taxon>
        <taxon>Actinomycetota</taxon>
        <taxon>Actinomycetes</taxon>
        <taxon>Propionibacteriales</taxon>
        <taxon>Nocardioidaceae</taxon>
        <taxon>Nocardioides</taxon>
    </lineage>
</organism>
<keyword evidence="4" id="KW-1185">Reference proteome</keyword>
<dbReference type="EMBL" id="VUJV01000003">
    <property type="protein sequence ID" value="KAA1418598.1"/>
    <property type="molecule type" value="Genomic_DNA"/>
</dbReference>
<keyword evidence="2" id="KW-0812">Transmembrane</keyword>
<keyword evidence="2" id="KW-1133">Transmembrane helix</keyword>
<protein>
    <recommendedName>
        <fullName evidence="5">Secreted protein</fullName>
    </recommendedName>
</protein>
<evidence type="ECO:0008006" key="5">
    <source>
        <dbReference type="Google" id="ProtNLM"/>
    </source>
</evidence>
<evidence type="ECO:0000256" key="1">
    <source>
        <dbReference type="SAM" id="MobiDB-lite"/>
    </source>
</evidence>
<name>A0A5B1LEG5_9ACTN</name>
<proteinExistence type="predicted"/>
<reference evidence="3 4" key="1">
    <citation type="submission" date="2019-09" db="EMBL/GenBank/DDBJ databases">
        <title>Nocardioides panacisoli sp. nov., isolated from the soil of a ginseng field.</title>
        <authorList>
            <person name="Cho C."/>
        </authorList>
    </citation>
    <scope>NUCLEOTIDE SEQUENCE [LARGE SCALE GENOMIC DNA]</scope>
    <source>
        <strain evidence="3 4">BN130099</strain>
    </source>
</reference>
<feature type="transmembrane region" description="Helical" evidence="2">
    <location>
        <begin position="242"/>
        <end position="266"/>
    </location>
</feature>
<keyword evidence="2" id="KW-0472">Membrane</keyword>
<feature type="transmembrane region" description="Helical" evidence="2">
    <location>
        <begin position="402"/>
        <end position="422"/>
    </location>
</feature>
<gene>
    <name evidence="3" type="ORF">F0U44_08845</name>
</gene>
<feature type="compositionally biased region" description="Low complexity" evidence="1">
    <location>
        <begin position="13"/>
        <end position="23"/>
    </location>
</feature>
<evidence type="ECO:0000256" key="2">
    <source>
        <dbReference type="SAM" id="Phobius"/>
    </source>
</evidence>
<reference evidence="3 4" key="2">
    <citation type="submission" date="2019-09" db="EMBL/GenBank/DDBJ databases">
        <authorList>
            <person name="Jin C."/>
        </authorList>
    </citation>
    <scope>NUCLEOTIDE SEQUENCE [LARGE SCALE GENOMIC DNA]</scope>
    <source>
        <strain evidence="3 4">BN130099</strain>
    </source>
</reference>
<evidence type="ECO:0000313" key="3">
    <source>
        <dbReference type="EMBL" id="KAA1418598.1"/>
    </source>
</evidence>
<dbReference type="AlphaFoldDB" id="A0A5B1LEG5"/>
<feature type="transmembrane region" description="Helical" evidence="2">
    <location>
        <begin position="53"/>
        <end position="72"/>
    </location>
</feature>
<feature type="region of interest" description="Disordered" evidence="1">
    <location>
        <begin position="1"/>
        <end position="39"/>
    </location>
</feature>
<comment type="caution">
    <text evidence="3">The sequence shown here is derived from an EMBL/GenBank/DDBJ whole genome shotgun (WGS) entry which is preliminary data.</text>
</comment>
<accession>A0A5B1LEG5</accession>
<feature type="transmembrane region" description="Helical" evidence="2">
    <location>
        <begin position="215"/>
        <end position="235"/>
    </location>
</feature>
<dbReference type="RefSeq" id="WP_149727937.1">
    <property type="nucleotide sequence ID" value="NZ_VUJV01000003.1"/>
</dbReference>
<dbReference type="Proteomes" id="UP000325003">
    <property type="component" value="Unassembled WGS sequence"/>
</dbReference>